<feature type="transmembrane region" description="Helical" evidence="8">
    <location>
        <begin position="496"/>
        <end position="515"/>
    </location>
</feature>
<keyword evidence="4 8" id="KW-1133">Transmembrane helix</keyword>
<evidence type="ECO:0000313" key="12">
    <source>
        <dbReference type="Proteomes" id="UP001642484"/>
    </source>
</evidence>
<evidence type="ECO:0000256" key="5">
    <source>
        <dbReference type="ARBA" id="ARBA00023065"/>
    </source>
</evidence>
<evidence type="ECO:0000256" key="9">
    <source>
        <dbReference type="SAM" id="SignalP"/>
    </source>
</evidence>
<feature type="transmembrane region" description="Helical" evidence="8">
    <location>
        <begin position="635"/>
        <end position="656"/>
    </location>
</feature>
<feature type="transmembrane region" description="Helical" evidence="8">
    <location>
        <begin position="594"/>
        <end position="615"/>
    </location>
</feature>
<evidence type="ECO:0000256" key="6">
    <source>
        <dbReference type="ARBA" id="ARBA00023136"/>
    </source>
</evidence>
<evidence type="ECO:0000256" key="2">
    <source>
        <dbReference type="ARBA" id="ARBA00022448"/>
    </source>
</evidence>
<dbReference type="InterPro" id="IPR029063">
    <property type="entry name" value="SAM-dependent_MTases_sf"/>
</dbReference>
<keyword evidence="2" id="KW-0813">Transport</keyword>
<accession>A0ABP0PSQ3</accession>
<comment type="subcellular location">
    <subcellularLocation>
        <location evidence="1">Endomembrane system</location>
        <topology evidence="1">Multi-pass membrane protein</topology>
    </subcellularLocation>
</comment>
<protein>
    <recommendedName>
        <fullName evidence="10">Sodium/calcium exchanger membrane region domain-containing protein</fullName>
    </recommendedName>
</protein>
<dbReference type="InterPro" id="IPR004713">
    <property type="entry name" value="CaH_exchang"/>
</dbReference>
<keyword evidence="6 8" id="KW-0472">Membrane</keyword>
<keyword evidence="12" id="KW-1185">Reference proteome</keyword>
<name>A0ABP0PSQ3_9DINO</name>
<keyword evidence="9" id="KW-0732">Signal</keyword>
<dbReference type="EMBL" id="CAXAMN010023484">
    <property type="protein sequence ID" value="CAK9077989.1"/>
    <property type="molecule type" value="Genomic_DNA"/>
</dbReference>
<feature type="region of interest" description="Disordered" evidence="7">
    <location>
        <begin position="379"/>
        <end position="399"/>
    </location>
</feature>
<dbReference type="Pfam" id="PF01699">
    <property type="entry name" value="Na_Ca_ex"/>
    <property type="match status" value="2"/>
</dbReference>
<keyword evidence="5" id="KW-0406">Ion transport</keyword>
<dbReference type="Pfam" id="PF13578">
    <property type="entry name" value="Methyltransf_24"/>
    <property type="match status" value="1"/>
</dbReference>
<feature type="transmembrane region" description="Helical" evidence="8">
    <location>
        <begin position="554"/>
        <end position="573"/>
    </location>
</feature>
<feature type="chain" id="PRO_5045944365" description="Sodium/calcium exchanger membrane region domain-containing protein" evidence="9">
    <location>
        <begin position="16"/>
        <end position="886"/>
    </location>
</feature>
<evidence type="ECO:0000256" key="4">
    <source>
        <dbReference type="ARBA" id="ARBA00022989"/>
    </source>
</evidence>
<dbReference type="InterPro" id="IPR044880">
    <property type="entry name" value="NCX_ion-bd_dom_sf"/>
</dbReference>
<dbReference type="Proteomes" id="UP001642484">
    <property type="component" value="Unassembled WGS sequence"/>
</dbReference>
<sequence length="886" mass="98045">MRCLLWALMAQLHSSLDMAALEKDVLHDKNDDAWTTSSQFKRDLVALFSNSSEEQVLEVGAHLGHCTRVLARLFRTVLALEHSPHVLKQNAQRNADLANVVYLRFHSVLDDWTTFASTRISAVFIDAAHDYASVRHDLDRALALPEVHSIVLDDYGTRTGVHQAVHEVLQLGQATLKRYVGRAPPWSYDGRTEVLDWEGVVLEPVRTKKEEPPLAQEVLGSWLVFPAGVFSTGYFVPHGHIDLASTQTGTSSYGALEWRQAIRGELGSEEEDRTLILQVSEPPYLRMQCQVNAERTGMAILRNDGVVLVAVRKDMMRVIGDKLLSGVDRAANVQRGRSRTVRCNCAEVAASVTGAVPSEPPKSVVERLPRLVDVLQDRLNRRRRESPGDQTVGAGEPPLEDVSFAEEVDGWEGFATEEAVSFSSRGNTAGQFRMSIAHYINPESASFSELYKNRRGCRYTRGYSVPLEELSDHLDRGLIKRRSSKEAPNWDGLQEIFWSPFSLLLVFVPLGFLSATHEWGDGWIFILNFIALLPLAKLLGDATEELAVAIKNDAVAGMLNATFGNIVEMMITLNTLRSKKMPVPERTNVVKSTLLGSILSNLLLVLGMSFCFGGLTQVKVQAATAMVGGEKEQKFAMKGVTMQMGLLVFCCMSFALPTLFAQGYEDDRQDLLDVSRWGGLLLGSAYLAFLFFQLVSHKKTLENEEGELKDQENEDEEDRPPLAIWVSLTMMIVITGITDLISDYLCESINGVTENINVDFLGTILLPIAGNACEHLGAVRFAMDDKPGLAAPWHDSDPMHCGAVPRGAQDSGGTLCGALCSDRGLDVGRPDDVGLRPGEHGRDFLLRSTGHRPHVGWPIPLVERIQEMWGPRAARGTPRWALRLER</sequence>
<evidence type="ECO:0000256" key="1">
    <source>
        <dbReference type="ARBA" id="ARBA00004127"/>
    </source>
</evidence>
<feature type="domain" description="Sodium/calcium exchanger membrane region" evidence="10">
    <location>
        <begin position="523"/>
        <end position="694"/>
    </location>
</feature>
<dbReference type="PANTHER" id="PTHR31503">
    <property type="entry name" value="VACUOLAR CALCIUM ION TRANSPORTER"/>
    <property type="match status" value="1"/>
</dbReference>
<evidence type="ECO:0000256" key="7">
    <source>
        <dbReference type="SAM" id="MobiDB-lite"/>
    </source>
</evidence>
<evidence type="ECO:0000313" key="11">
    <source>
        <dbReference type="EMBL" id="CAK9077989.1"/>
    </source>
</evidence>
<evidence type="ECO:0000256" key="3">
    <source>
        <dbReference type="ARBA" id="ARBA00022692"/>
    </source>
</evidence>
<dbReference type="PANTHER" id="PTHR31503:SF22">
    <property type="entry name" value="VACUOLAR CALCIUM ION TRANSPORTER"/>
    <property type="match status" value="1"/>
</dbReference>
<feature type="domain" description="Sodium/calcium exchanger membrane region" evidence="10">
    <location>
        <begin position="728"/>
        <end position="790"/>
    </location>
</feature>
<proteinExistence type="predicted"/>
<dbReference type="Gene3D" id="3.40.50.150">
    <property type="entry name" value="Vaccinia Virus protein VP39"/>
    <property type="match status" value="1"/>
</dbReference>
<dbReference type="SUPFAM" id="SSF53335">
    <property type="entry name" value="S-adenosyl-L-methionine-dependent methyltransferases"/>
    <property type="match status" value="1"/>
</dbReference>
<dbReference type="Gene3D" id="1.20.1420.30">
    <property type="entry name" value="NCX, central ion-binding region"/>
    <property type="match status" value="1"/>
</dbReference>
<feature type="signal peptide" evidence="9">
    <location>
        <begin position="1"/>
        <end position="15"/>
    </location>
</feature>
<feature type="transmembrane region" description="Helical" evidence="8">
    <location>
        <begin position="677"/>
        <end position="695"/>
    </location>
</feature>
<dbReference type="InterPro" id="IPR004837">
    <property type="entry name" value="NaCa_Exmemb"/>
</dbReference>
<comment type="caution">
    <text evidence="11">The sequence shown here is derived from an EMBL/GenBank/DDBJ whole genome shotgun (WGS) entry which is preliminary data.</text>
</comment>
<gene>
    <name evidence="11" type="ORF">CCMP2556_LOCUS38428</name>
</gene>
<evidence type="ECO:0000256" key="8">
    <source>
        <dbReference type="SAM" id="Phobius"/>
    </source>
</evidence>
<feature type="transmembrane region" description="Helical" evidence="8">
    <location>
        <begin position="522"/>
        <end position="539"/>
    </location>
</feature>
<organism evidence="11 12">
    <name type="scientific">Durusdinium trenchii</name>
    <dbReference type="NCBI Taxonomy" id="1381693"/>
    <lineage>
        <taxon>Eukaryota</taxon>
        <taxon>Sar</taxon>
        <taxon>Alveolata</taxon>
        <taxon>Dinophyceae</taxon>
        <taxon>Suessiales</taxon>
        <taxon>Symbiodiniaceae</taxon>
        <taxon>Durusdinium</taxon>
    </lineage>
</organism>
<reference evidence="11 12" key="1">
    <citation type="submission" date="2024-02" db="EMBL/GenBank/DDBJ databases">
        <authorList>
            <person name="Chen Y."/>
            <person name="Shah S."/>
            <person name="Dougan E. K."/>
            <person name="Thang M."/>
            <person name="Chan C."/>
        </authorList>
    </citation>
    <scope>NUCLEOTIDE SEQUENCE [LARGE SCALE GENOMIC DNA]</scope>
</reference>
<keyword evidence="3 8" id="KW-0812">Transmembrane</keyword>
<evidence type="ECO:0000259" key="10">
    <source>
        <dbReference type="Pfam" id="PF01699"/>
    </source>
</evidence>